<feature type="region of interest" description="Disordered" evidence="3">
    <location>
        <begin position="478"/>
        <end position="514"/>
    </location>
</feature>
<feature type="compositionally biased region" description="Polar residues" evidence="3">
    <location>
        <begin position="699"/>
        <end position="729"/>
    </location>
</feature>
<dbReference type="InterPro" id="IPR000048">
    <property type="entry name" value="IQ_motif_EF-hand-BS"/>
</dbReference>
<evidence type="ECO:0000313" key="5">
    <source>
        <dbReference type="Proteomes" id="UP001153555"/>
    </source>
</evidence>
<feature type="compositionally biased region" description="Basic and acidic residues" evidence="3">
    <location>
        <begin position="544"/>
        <end position="553"/>
    </location>
</feature>
<protein>
    <submittedName>
        <fullName evidence="4">Protein IQ-DOMAIN 32</fullName>
    </submittedName>
</protein>
<evidence type="ECO:0000256" key="2">
    <source>
        <dbReference type="ARBA" id="ARBA00024341"/>
    </source>
</evidence>
<feature type="compositionally biased region" description="Polar residues" evidence="3">
    <location>
        <begin position="653"/>
        <end position="667"/>
    </location>
</feature>
<reference evidence="4" key="1">
    <citation type="submission" date="2019-12" db="EMBL/GenBank/DDBJ databases">
        <authorList>
            <person name="Scholes J."/>
        </authorList>
    </citation>
    <scope>NUCLEOTIDE SEQUENCE</scope>
</reference>
<evidence type="ECO:0000256" key="3">
    <source>
        <dbReference type="SAM" id="MobiDB-lite"/>
    </source>
</evidence>
<feature type="compositionally biased region" description="Basic and acidic residues" evidence="3">
    <location>
        <begin position="683"/>
        <end position="692"/>
    </location>
</feature>
<feature type="region of interest" description="Disordered" evidence="3">
    <location>
        <begin position="29"/>
        <end position="51"/>
    </location>
</feature>
<proteinExistence type="inferred from homology"/>
<feature type="region of interest" description="Disordered" evidence="3">
    <location>
        <begin position="241"/>
        <end position="264"/>
    </location>
</feature>
<comment type="caution">
    <text evidence="4">The sequence shown here is derived from an EMBL/GenBank/DDBJ whole genome shotgun (WGS) entry which is preliminary data.</text>
</comment>
<dbReference type="EMBL" id="CACSLK010034050">
    <property type="protein sequence ID" value="CAA0841197.1"/>
    <property type="molecule type" value="Genomic_DNA"/>
</dbReference>
<feature type="compositionally biased region" description="Basic and acidic residues" evidence="3">
    <location>
        <begin position="642"/>
        <end position="652"/>
    </location>
</feature>
<dbReference type="PANTHER" id="PTHR32295:SF154">
    <property type="entry name" value="PROTEIN IQ-DOMAIN 32"/>
    <property type="match status" value="1"/>
</dbReference>
<dbReference type="PROSITE" id="PS50096">
    <property type="entry name" value="IQ"/>
    <property type="match status" value="1"/>
</dbReference>
<keyword evidence="5" id="KW-1185">Reference proteome</keyword>
<evidence type="ECO:0000256" key="1">
    <source>
        <dbReference type="ARBA" id="ARBA00022860"/>
    </source>
</evidence>
<dbReference type="Proteomes" id="UP001153555">
    <property type="component" value="Unassembled WGS sequence"/>
</dbReference>
<dbReference type="OrthoDB" id="1747078at2759"/>
<feature type="region of interest" description="Disordered" evidence="3">
    <location>
        <begin position="528"/>
        <end position="737"/>
    </location>
</feature>
<name>A0A9N7NZ75_STRHE</name>
<dbReference type="PANTHER" id="PTHR32295">
    <property type="entry name" value="IQ-DOMAIN 5-RELATED"/>
    <property type="match status" value="1"/>
</dbReference>
<feature type="compositionally biased region" description="Polar residues" evidence="3">
    <location>
        <begin position="30"/>
        <end position="44"/>
    </location>
</feature>
<accession>A0A9N7NZ75</accession>
<comment type="similarity">
    <text evidence="2">Belongs to the IQD family.</text>
</comment>
<feature type="compositionally biased region" description="Low complexity" evidence="3">
    <location>
        <begin position="241"/>
        <end position="250"/>
    </location>
</feature>
<evidence type="ECO:0000313" key="4">
    <source>
        <dbReference type="EMBL" id="CAA0841197.1"/>
    </source>
</evidence>
<organism evidence="4 5">
    <name type="scientific">Striga hermonthica</name>
    <name type="common">Purple witchweed</name>
    <name type="synonym">Buchnera hermonthica</name>
    <dbReference type="NCBI Taxonomy" id="68872"/>
    <lineage>
        <taxon>Eukaryota</taxon>
        <taxon>Viridiplantae</taxon>
        <taxon>Streptophyta</taxon>
        <taxon>Embryophyta</taxon>
        <taxon>Tracheophyta</taxon>
        <taxon>Spermatophyta</taxon>
        <taxon>Magnoliopsida</taxon>
        <taxon>eudicotyledons</taxon>
        <taxon>Gunneridae</taxon>
        <taxon>Pentapetalae</taxon>
        <taxon>asterids</taxon>
        <taxon>lamiids</taxon>
        <taxon>Lamiales</taxon>
        <taxon>Orobanchaceae</taxon>
        <taxon>Buchnereae</taxon>
        <taxon>Striga</taxon>
    </lineage>
</organism>
<feature type="compositionally biased region" description="Basic and acidic residues" evidence="3">
    <location>
        <begin position="606"/>
        <end position="616"/>
    </location>
</feature>
<dbReference type="GO" id="GO:0005516">
    <property type="term" value="F:calmodulin binding"/>
    <property type="evidence" value="ECO:0007669"/>
    <property type="project" value="UniProtKB-KW"/>
</dbReference>
<feature type="compositionally biased region" description="Basic and acidic residues" evidence="3">
    <location>
        <begin position="480"/>
        <end position="495"/>
    </location>
</feature>
<feature type="compositionally biased region" description="Polar residues" evidence="3">
    <location>
        <begin position="573"/>
        <end position="584"/>
    </location>
</feature>
<sequence length="737" mass="81010">MHVLSYLQNKGSSDRRRWSFRKRSARHRVLSNTVGSEAPSSVNKENPESPAVNFSAHADFTAPEKPSVIQLTEEKAELPTQLGSKLSETQSEVEDDCKKNTTLDEPSIIIIQAAIRRLLSQRVLLKQKNIIKLQAAVRGHIVRRHAVGTLRCVQAIIKMQALVRARHAGRLDNNDPTILGKKEAKPNTRYTYVSIEKLLSNAFARQLMESTPRNKPINIKCDPSKSDSAWKWLERWMSASSVSSTGSPESESTEEKREDNLELSDGQVDIVTPSYCYAELKDPNSTLVASAVSSETQENVISRDLTSLALHSAESMSPASNLSNLHEVDQLNSTTDGTESALLEIREKDFIEVVEVKSLPQKDENTLEEQIEAGAKKLSRKASNPAFVAAQSKFEALTSAKLAPSSTHDLEFETGLDKGRFSLSTDQTPKSTGNKVLDNAAVSAATSTVLIASECGTELSISSTLDSPDRSEAGANEIEQEMKPSDDTKHFKTEENTEIEADGKTPTAPETDSFTYTMGSKIYESVDSAAVGSRDYTNAEDFPSVEKKQEAKTTDIQLEVESDASPRSHITVPESQATPGSQVSVKPKKRKGEKSDSSSRKNRSSSADKNRNKESVSRTGLEQLQEPKAAGKRRNSFGSGSKPDHKEQEPRDSSSSNFLPSYMQATESAKAKAIANGSPRSSPDVHDKDIYIKKRHSLPGTNERQGSPRIQRSLSQAQQNTKGTATIHSPQDRKWRR</sequence>
<dbReference type="Pfam" id="PF00612">
    <property type="entry name" value="IQ"/>
    <property type="match status" value="1"/>
</dbReference>
<keyword evidence="1" id="KW-0112">Calmodulin-binding</keyword>
<dbReference type="AlphaFoldDB" id="A0A9N7NZ75"/>
<gene>
    <name evidence="4" type="ORF">SHERM_07230</name>
</gene>